<reference evidence="1 2" key="1">
    <citation type="journal article" date="2018" name="PLoS ONE">
        <title>The draft genome of Kipferlia bialata reveals reductive genome evolution in fornicate parasites.</title>
        <authorList>
            <person name="Tanifuji G."/>
            <person name="Takabayashi S."/>
            <person name="Kume K."/>
            <person name="Takagi M."/>
            <person name="Nakayama T."/>
            <person name="Kamikawa R."/>
            <person name="Inagaki Y."/>
            <person name="Hashimoto T."/>
        </authorList>
    </citation>
    <scope>NUCLEOTIDE SEQUENCE [LARGE SCALE GENOMIC DNA]</scope>
    <source>
        <strain evidence="1">NY0173</strain>
    </source>
</reference>
<dbReference type="AlphaFoldDB" id="A0A391NNF2"/>
<protein>
    <submittedName>
        <fullName evidence="1">Uncharacterized protein</fullName>
    </submittedName>
</protein>
<keyword evidence="2" id="KW-1185">Reference proteome</keyword>
<organism evidence="1 2">
    <name type="scientific">Kipferlia bialata</name>
    <dbReference type="NCBI Taxonomy" id="797122"/>
    <lineage>
        <taxon>Eukaryota</taxon>
        <taxon>Metamonada</taxon>
        <taxon>Carpediemonas-like organisms</taxon>
        <taxon>Kipferlia</taxon>
    </lineage>
</organism>
<comment type="caution">
    <text evidence="1">The sequence shown here is derived from an EMBL/GenBank/DDBJ whole genome shotgun (WGS) entry which is preliminary data.</text>
</comment>
<dbReference type="EMBL" id="BDIP01002771">
    <property type="protein sequence ID" value="GCA63241.1"/>
    <property type="molecule type" value="Genomic_DNA"/>
</dbReference>
<accession>A0A391NNF2</accession>
<dbReference type="Proteomes" id="UP000265618">
    <property type="component" value="Unassembled WGS sequence"/>
</dbReference>
<evidence type="ECO:0000313" key="1">
    <source>
        <dbReference type="EMBL" id="GCA63241.1"/>
    </source>
</evidence>
<name>A0A391NNF2_9EUKA</name>
<gene>
    <name evidence="1" type="ORF">KIPB_008722</name>
</gene>
<proteinExistence type="predicted"/>
<sequence length="157" mass="16964">MILLRAYGQEGYGITSGRMLDTFDRTEHVSQGQQQKGNGAATVAAIPGMSHPSMVVTRQMPRPLHLPGIHGGPTHDAITAVSSSTNLTIPHAVIVRTEMKGRSPALTELVMLAVLINKTQSDLTGRGVFSLAVRRRDRDEVSPSKETVIPALVFDNR</sequence>
<evidence type="ECO:0000313" key="2">
    <source>
        <dbReference type="Proteomes" id="UP000265618"/>
    </source>
</evidence>